<keyword evidence="9 10" id="KW-0413">Isomerase</keyword>
<evidence type="ECO:0000256" key="2">
    <source>
        <dbReference type="ARBA" id="ARBA00009446"/>
    </source>
</evidence>
<evidence type="ECO:0000256" key="10">
    <source>
        <dbReference type="HAMAP-Rule" id="MF_00952"/>
    </source>
</evidence>
<dbReference type="Pfam" id="PF01751">
    <property type="entry name" value="Toprim"/>
    <property type="match status" value="1"/>
</dbReference>
<comment type="catalytic activity">
    <reaction evidence="1 10">
        <text>ATP-independent breakage of single-stranded DNA, followed by passage and rejoining.</text>
        <dbReference type="EC" id="5.6.2.1"/>
    </reaction>
</comment>
<dbReference type="Gene3D" id="1.10.290.10">
    <property type="entry name" value="Topoisomerase I, domain 4"/>
    <property type="match status" value="1"/>
</dbReference>
<organism evidence="14 15">
    <name type="scientific">Halarsenatibacter silvermanii</name>
    <dbReference type="NCBI Taxonomy" id="321763"/>
    <lineage>
        <taxon>Bacteria</taxon>
        <taxon>Bacillati</taxon>
        <taxon>Bacillota</taxon>
        <taxon>Clostridia</taxon>
        <taxon>Halanaerobiales</taxon>
        <taxon>Halarsenatibacteraceae</taxon>
        <taxon>Halarsenatibacter</taxon>
    </lineage>
</organism>
<feature type="site" description="Interaction with DNA" evidence="10">
    <location>
        <position position="142"/>
    </location>
</feature>
<dbReference type="EC" id="5.6.2.1" evidence="10"/>
<dbReference type="InterPro" id="IPR006171">
    <property type="entry name" value="TOPRIM_dom"/>
</dbReference>
<dbReference type="SUPFAM" id="SSF57783">
    <property type="entry name" value="Zinc beta-ribbon"/>
    <property type="match status" value="1"/>
</dbReference>
<feature type="site" description="Interaction with DNA" evidence="10">
    <location>
        <position position="37"/>
    </location>
</feature>
<keyword evidence="6" id="KW-0460">Magnesium</keyword>
<dbReference type="InterPro" id="IPR023406">
    <property type="entry name" value="Topo_IA_AS"/>
</dbReference>
<dbReference type="GO" id="GO:0008270">
    <property type="term" value="F:zinc ion binding"/>
    <property type="evidence" value="ECO:0007669"/>
    <property type="project" value="UniProtKB-KW"/>
</dbReference>
<dbReference type="Proteomes" id="UP000199476">
    <property type="component" value="Unassembled WGS sequence"/>
</dbReference>
<dbReference type="Gene3D" id="3.40.50.140">
    <property type="match status" value="1"/>
</dbReference>
<evidence type="ECO:0000256" key="4">
    <source>
        <dbReference type="ARBA" id="ARBA00022771"/>
    </source>
</evidence>
<dbReference type="OrthoDB" id="9804262at2"/>
<dbReference type="PROSITE" id="PS00396">
    <property type="entry name" value="TOPO_IA_1"/>
    <property type="match status" value="1"/>
</dbReference>
<feature type="site" description="Interaction with DNA" evidence="10">
    <location>
        <position position="308"/>
    </location>
</feature>
<feature type="site" description="Interaction with DNA" evidence="10">
    <location>
        <position position="151"/>
    </location>
</feature>
<dbReference type="PROSITE" id="PS50880">
    <property type="entry name" value="TOPRIM"/>
    <property type="match status" value="1"/>
</dbReference>
<evidence type="ECO:0000259" key="13">
    <source>
        <dbReference type="PROSITE" id="PS52039"/>
    </source>
</evidence>
<evidence type="ECO:0000256" key="6">
    <source>
        <dbReference type="ARBA" id="ARBA00022842"/>
    </source>
</evidence>
<comment type="function">
    <text evidence="10">Releases the supercoiling and torsional tension of DNA, which is introduced during the DNA replication and transcription, by transiently cleaving and rejoining one strand of the DNA duplex. Introduces a single-strand break via transesterification at a target site in duplex DNA. The scissile phosphodiester is attacked by the catalytic tyrosine of the enzyme, resulting in the formation of a DNA-(5'-phosphotyrosyl)-enzyme intermediate and the expulsion of a 3'-OH DNA strand. The free DNA strand then undergoes passage around the unbroken strand, thus removing DNA supercoils. Finally, in the religation step, the DNA 3'-OH attacks the covalent intermediate to expel the active-site tyrosine and restore the DNA phosphodiester backbone.</text>
</comment>
<dbReference type="CDD" id="cd03363">
    <property type="entry name" value="TOPRIM_TopoIA_TopoI"/>
    <property type="match status" value="1"/>
</dbReference>
<evidence type="ECO:0000256" key="3">
    <source>
        <dbReference type="ARBA" id="ARBA00022723"/>
    </source>
</evidence>
<dbReference type="InterPro" id="IPR013825">
    <property type="entry name" value="Topo_IA_cen_sub2"/>
</dbReference>
<dbReference type="SMART" id="SM00436">
    <property type="entry name" value="TOP1Bc"/>
    <property type="match status" value="1"/>
</dbReference>
<dbReference type="InterPro" id="IPR003601">
    <property type="entry name" value="Topo_IA_2"/>
</dbReference>
<dbReference type="Pfam" id="PF01131">
    <property type="entry name" value="Topoisom_bac"/>
    <property type="match status" value="1"/>
</dbReference>
<dbReference type="PANTHER" id="PTHR42785">
    <property type="entry name" value="DNA TOPOISOMERASE, TYPE IA, CORE"/>
    <property type="match status" value="1"/>
</dbReference>
<feature type="domain" description="Toprim" evidence="12">
    <location>
        <begin position="7"/>
        <end position="117"/>
    </location>
</feature>
<dbReference type="SMART" id="SM00493">
    <property type="entry name" value="TOPRIM"/>
    <property type="match status" value="1"/>
</dbReference>
<dbReference type="Gene3D" id="3.30.65.10">
    <property type="entry name" value="Bacterial Topoisomerase I, domain 1"/>
    <property type="match status" value="2"/>
</dbReference>
<feature type="region of interest" description="Disordered" evidence="11">
    <location>
        <begin position="335"/>
        <end position="366"/>
    </location>
</feature>
<reference evidence="14 15" key="1">
    <citation type="submission" date="2016-10" db="EMBL/GenBank/DDBJ databases">
        <authorList>
            <person name="de Groot N.N."/>
        </authorList>
    </citation>
    <scope>NUCLEOTIDE SEQUENCE [LARGE SCALE GENOMIC DNA]</scope>
    <source>
        <strain evidence="14 15">SLAS-1</strain>
    </source>
</reference>
<dbReference type="RefSeq" id="WP_089759096.1">
    <property type="nucleotide sequence ID" value="NZ_FNGO01000006.1"/>
</dbReference>
<keyword evidence="3" id="KW-0479">Metal-binding</keyword>
<dbReference type="InterPro" id="IPR013498">
    <property type="entry name" value="Topo_IA_Znf"/>
</dbReference>
<keyword evidence="15" id="KW-1185">Reference proteome</keyword>
<dbReference type="HAMAP" id="MF_00952">
    <property type="entry name" value="Topoisom_1_prok"/>
    <property type="match status" value="1"/>
</dbReference>
<protein>
    <recommendedName>
        <fullName evidence="10">DNA topoisomerase 1</fullName>
        <ecNumber evidence="10">5.6.2.1</ecNumber>
    </recommendedName>
    <alternativeName>
        <fullName evidence="10">DNA topoisomerase I</fullName>
    </alternativeName>
</protein>
<dbReference type="EMBL" id="FNGO01000006">
    <property type="protein sequence ID" value="SDL60351.1"/>
    <property type="molecule type" value="Genomic_DNA"/>
</dbReference>
<dbReference type="InterPro" id="IPR013824">
    <property type="entry name" value="Topo_IA_cen_sub1"/>
</dbReference>
<dbReference type="GO" id="GO:0006265">
    <property type="term" value="P:DNA topological change"/>
    <property type="evidence" value="ECO:0007669"/>
    <property type="project" value="UniProtKB-UniRule"/>
</dbReference>
<dbReference type="PANTHER" id="PTHR42785:SF1">
    <property type="entry name" value="DNA TOPOISOMERASE"/>
    <property type="match status" value="1"/>
</dbReference>
<feature type="site" description="Interaction with DNA" evidence="10">
    <location>
        <position position="494"/>
    </location>
</feature>
<sequence>MSNNQEETLVIVESPAKAKTISKFLGSGYNVEASMGHVIDLPKSKLGVDIEDDYSPQYITIRGKGEILDKLKRAVKKNDRVLLATDPDREGEAISWHLSRALELEEEKPRIVFNEITDEAISRALDAPRSVDKNLVNAQQARRVLDRLVGYKLSPLLWEKVRRGLSAGRVQTVAVKIICEREREIEAFEPDEYWTIDAFLQRDQDEDGEENIEASLHRIDGEKFELSSEDETQKAVEEIKEQDFIVDSVKKRKRRRFPNPPFTTSTLQQRAASIFGFSAKKTMFVAQQLYEGMDIEGEGNVGLISYMRTDSTRVSAEAKKQAAAHIKSEFSDRYYSGKSKKKNDDENVQDAHEAVRPTGVKRTPERIKSDLNRDQYRLYKLIWERFVASQMAPAVYETMTVDIGAGNKYTFRASGSKMLFRGFLRVNTFSKSNLTEIPEVEEGEKLELSELDPEQHFTSPPARYTEASLVKTLEKEGIGRPSTYAPTISTIVDREYVEKEGNKLVPTDLGFTVNDLLVEYFPDVTDVEFTARIEQKLDLIEEGEIKWRTLLDDFYSPFQEKLENAKKNMEKIEYVEETGETCEKCGGDMVVKYGRYGKFVACSNYPDCKNTKPYLDSTGVECPECGEGELVKRKSKKKGKKFFGCSTYPDCEYMLWDKPISHPCPECDGQLVEKYSRKYGEYVKCVDCGYKGDRPEEVTTGQSSEAS</sequence>
<accession>A0A1G9LEI3</accession>
<dbReference type="SMART" id="SM00437">
    <property type="entry name" value="TOP1Ac"/>
    <property type="match status" value="1"/>
</dbReference>
<feature type="region of interest" description="Interaction with DNA" evidence="10">
    <location>
        <begin position="166"/>
        <end position="171"/>
    </location>
</feature>
<keyword evidence="5" id="KW-0862">Zinc</keyword>
<evidence type="ECO:0000259" key="12">
    <source>
        <dbReference type="PROSITE" id="PS50880"/>
    </source>
</evidence>
<dbReference type="STRING" id="321763.SAMN04488692_10638"/>
<dbReference type="GO" id="GO:0003677">
    <property type="term" value="F:DNA binding"/>
    <property type="evidence" value="ECO:0007669"/>
    <property type="project" value="UniProtKB-KW"/>
</dbReference>
<evidence type="ECO:0000313" key="14">
    <source>
        <dbReference type="EMBL" id="SDL60351.1"/>
    </source>
</evidence>
<dbReference type="InterPro" id="IPR000380">
    <property type="entry name" value="Topo_IA"/>
</dbReference>
<evidence type="ECO:0000256" key="9">
    <source>
        <dbReference type="ARBA" id="ARBA00023235"/>
    </source>
</evidence>
<dbReference type="InterPro" id="IPR003602">
    <property type="entry name" value="Topo_IA_DNA-bd_dom"/>
</dbReference>
<dbReference type="InterPro" id="IPR013497">
    <property type="entry name" value="Topo_IA_cen"/>
</dbReference>
<dbReference type="GO" id="GO:0005694">
    <property type="term" value="C:chromosome"/>
    <property type="evidence" value="ECO:0007669"/>
    <property type="project" value="InterPro"/>
</dbReference>
<keyword evidence="8 10" id="KW-0238">DNA-binding</keyword>
<dbReference type="InterPro" id="IPR023405">
    <property type="entry name" value="Topo_IA_core_domain"/>
</dbReference>
<dbReference type="AlphaFoldDB" id="A0A1G9LEI3"/>
<evidence type="ECO:0000256" key="1">
    <source>
        <dbReference type="ARBA" id="ARBA00000213"/>
    </source>
</evidence>
<dbReference type="SUPFAM" id="SSF56712">
    <property type="entry name" value="Prokaryotic type I DNA topoisomerase"/>
    <property type="match status" value="1"/>
</dbReference>
<dbReference type="InterPro" id="IPR028612">
    <property type="entry name" value="Topoisom_1_IA"/>
</dbReference>
<dbReference type="Gene3D" id="1.10.460.10">
    <property type="entry name" value="Topoisomerase I, domain 2"/>
    <property type="match status" value="1"/>
</dbReference>
<comment type="subunit">
    <text evidence="10">Monomer.</text>
</comment>
<gene>
    <name evidence="10" type="primary">topA</name>
    <name evidence="14" type="ORF">SAMN04488692_10638</name>
</gene>
<dbReference type="PROSITE" id="PS52039">
    <property type="entry name" value="TOPO_IA_2"/>
    <property type="match status" value="1"/>
</dbReference>
<dbReference type="GO" id="GO:0003917">
    <property type="term" value="F:DNA topoisomerase type I (single strand cut, ATP-independent) activity"/>
    <property type="evidence" value="ECO:0007669"/>
    <property type="project" value="UniProtKB-UniRule"/>
</dbReference>
<dbReference type="Gene3D" id="2.70.20.10">
    <property type="entry name" value="Topoisomerase I, domain 3"/>
    <property type="match status" value="1"/>
</dbReference>
<dbReference type="NCBIfam" id="TIGR01051">
    <property type="entry name" value="topA_bact"/>
    <property type="match status" value="1"/>
</dbReference>
<keyword evidence="4" id="KW-0863">Zinc-finger</keyword>
<dbReference type="InterPro" id="IPR005733">
    <property type="entry name" value="TopoI_bac-type"/>
</dbReference>
<evidence type="ECO:0000256" key="8">
    <source>
        <dbReference type="ARBA" id="ARBA00023125"/>
    </source>
</evidence>
<feature type="site" description="Interaction with DNA" evidence="10">
    <location>
        <position position="143"/>
    </location>
</feature>
<name>A0A1G9LEI3_9FIRM</name>
<feature type="compositionally biased region" description="Basic and acidic residues" evidence="11">
    <location>
        <begin position="342"/>
        <end position="355"/>
    </location>
</feature>
<dbReference type="InterPro" id="IPR013826">
    <property type="entry name" value="Topo_IA_cen_sub3"/>
</dbReference>
<dbReference type="CDD" id="cd00186">
    <property type="entry name" value="TOP1Ac"/>
    <property type="match status" value="1"/>
</dbReference>
<dbReference type="PRINTS" id="PR00417">
    <property type="entry name" value="PRTPISMRASEI"/>
</dbReference>
<evidence type="ECO:0000256" key="7">
    <source>
        <dbReference type="ARBA" id="ARBA00023029"/>
    </source>
</evidence>
<comment type="similarity">
    <text evidence="2 10">Belongs to the type IA topoisomerase family.</text>
</comment>
<feature type="site" description="Interaction with DNA" evidence="10">
    <location>
        <position position="158"/>
    </location>
</feature>
<dbReference type="Pfam" id="PF01396">
    <property type="entry name" value="Zn_ribbon_Top1"/>
    <property type="match status" value="3"/>
</dbReference>
<dbReference type="InterPro" id="IPR034149">
    <property type="entry name" value="TOPRIM_TopoI"/>
</dbReference>
<feature type="domain" description="Topo IA-type catalytic" evidence="13">
    <location>
        <begin position="132"/>
        <end position="562"/>
    </location>
</feature>
<evidence type="ECO:0000256" key="5">
    <source>
        <dbReference type="ARBA" id="ARBA00022833"/>
    </source>
</evidence>
<feature type="site" description="Interaction with DNA" evidence="10">
    <location>
        <position position="146"/>
    </location>
</feature>
<feature type="active site" description="O-(5'-phospho-DNA)-tyrosine intermediate" evidence="10">
    <location>
        <position position="306"/>
    </location>
</feature>
<evidence type="ECO:0000313" key="15">
    <source>
        <dbReference type="Proteomes" id="UP000199476"/>
    </source>
</evidence>
<evidence type="ECO:0000256" key="11">
    <source>
        <dbReference type="SAM" id="MobiDB-lite"/>
    </source>
</evidence>
<keyword evidence="7 10" id="KW-0799">Topoisomerase</keyword>
<proteinExistence type="inferred from homology"/>